<dbReference type="AlphaFoldDB" id="A0A5K7XAP5"/>
<proteinExistence type="predicted"/>
<evidence type="ECO:0000313" key="4">
    <source>
        <dbReference type="EMBL" id="BBO31831.1"/>
    </source>
</evidence>
<feature type="compositionally biased region" description="Polar residues" evidence="1">
    <location>
        <begin position="929"/>
        <end position="940"/>
    </location>
</feature>
<keyword evidence="2" id="KW-1133">Transmembrane helix</keyword>
<accession>A0A5K7XAP5</accession>
<dbReference type="Proteomes" id="UP000326837">
    <property type="component" value="Chromosome"/>
</dbReference>
<evidence type="ECO:0000259" key="3">
    <source>
        <dbReference type="PROSITE" id="PS50234"/>
    </source>
</evidence>
<dbReference type="Pfam" id="PF13519">
    <property type="entry name" value="VWA_2"/>
    <property type="match status" value="1"/>
</dbReference>
<dbReference type="InterPro" id="IPR036465">
    <property type="entry name" value="vWFA_dom_sf"/>
</dbReference>
<protein>
    <recommendedName>
        <fullName evidence="3">VWFA domain-containing protein</fullName>
    </recommendedName>
</protein>
<dbReference type="PANTHER" id="PTHR37947">
    <property type="entry name" value="BLL2462 PROTEIN"/>
    <property type="match status" value="1"/>
</dbReference>
<sequence length="1016" mass="110665">MFQHSIVFDRPGYLALLALIPVLFWLGHRSLSSLGSWRRWIALTLRSLVALAIILALADAQYRRESDELTVVYLLDQSLSIPANDRQAMLKYVDASLEGERSTLRDDRFAVIAFGRDAAVEVPIISADRGVPGRLESLPNPEYTDLASAIQRAKALFPPNAAKRIVLLSDGNENLGNAHREARAAAEGGVSIDVVPVYLEPRNEISIEKVDLPANIRRSQPFDMRVVLRNDAPEGSDEAIAGRLVVIRKAGQREEVVAEEEVTIPPGKQVFTIQQEIDQSDFYTYEARFVPADPAADGMAQNNVASAFTHIRGKGNVLLIENADAKGQFDFLVDRLRTQDLEVEVTATDNLFNSLAELQRYDAVILANVSRSSIEDADSGTSFSDEQIKMLVRNTRELGCGLIMIGGPDSYGAGGWANTELEEAMPVDFQIKNAEVVPVGALAIVIDRSGSMDGEKLAMSKAAAIAAVKTMGRRDYISVTAFDDTPYKSVPLRVVGDYRTVAKRIDAIASAGGTDMYPGMVQGFNDLQKANAAVKHMIVLTDGQTPDAKFDELVRRMRQAKISVTAVAVGADANVPLLTNIANRGGGKFYFVQNPRALPRIFLREVRRVARPLVYEPPQPVTPQILTPDSELLRGLDGGVPPIKGFVLTSVKQNPLVEVQLRSPLPATPDNATVLATWTYGSGKAVALTTDAGARWATAWTTWEGYDKFFAQIVRWAMRPTGDTGNYTVAANLRDGKTELVVTALDAEDNFANQQSITAAAIAPDMSTIPVQVEQVAPGRYVGEFDSAQAGSYLVVVNPGGGVAPIRTGVNVGYSSEYRDQETNLSLLRSLAVLAPKNGKSGVLIEDGLAAASSPFTPEQNPFRRDQERASSNQPIWPWLVVTGACLFWGDVFIRRVQFDPAWILVPLAAVRDKVLRRSKAPEAPETMSRLQSRKAQISGQLDERRAATRFEWDESAPTAGAAPTVGAEPLAGAATPRKEQAKPSLKPENDAQPESYTERLLKAKKQVWNDPQNGK</sequence>
<evidence type="ECO:0000256" key="1">
    <source>
        <dbReference type="SAM" id="MobiDB-lite"/>
    </source>
</evidence>
<evidence type="ECO:0000256" key="2">
    <source>
        <dbReference type="SAM" id="Phobius"/>
    </source>
</evidence>
<keyword evidence="5" id="KW-1185">Reference proteome</keyword>
<feature type="transmembrane region" description="Helical" evidence="2">
    <location>
        <begin position="40"/>
        <end position="58"/>
    </location>
</feature>
<feature type="domain" description="VWFA" evidence="3">
    <location>
        <begin position="70"/>
        <end position="244"/>
    </location>
</feature>
<feature type="compositionally biased region" description="Low complexity" evidence="1">
    <location>
        <begin position="957"/>
        <end position="968"/>
    </location>
</feature>
<dbReference type="Pfam" id="PF07090">
    <property type="entry name" value="GATase1_like"/>
    <property type="match status" value="1"/>
</dbReference>
<organism evidence="4 5">
    <name type="scientific">Lacipirellula parvula</name>
    <dbReference type="NCBI Taxonomy" id="2650471"/>
    <lineage>
        <taxon>Bacteria</taxon>
        <taxon>Pseudomonadati</taxon>
        <taxon>Planctomycetota</taxon>
        <taxon>Planctomycetia</taxon>
        <taxon>Pirellulales</taxon>
        <taxon>Lacipirellulaceae</taxon>
        <taxon>Lacipirellula</taxon>
    </lineage>
</organism>
<dbReference type="PROSITE" id="PS50234">
    <property type="entry name" value="VWFA"/>
    <property type="match status" value="2"/>
</dbReference>
<feature type="transmembrane region" description="Helical" evidence="2">
    <location>
        <begin position="12"/>
        <end position="28"/>
    </location>
</feature>
<gene>
    <name evidence="4" type="ORF">PLANPX_1443</name>
</gene>
<dbReference type="Gene3D" id="3.40.50.410">
    <property type="entry name" value="von Willebrand factor, type A domain"/>
    <property type="match status" value="1"/>
</dbReference>
<dbReference type="CDD" id="cd00198">
    <property type="entry name" value="vWFA"/>
    <property type="match status" value="1"/>
</dbReference>
<feature type="compositionally biased region" description="Basic and acidic residues" evidence="1">
    <location>
        <begin position="977"/>
        <end position="990"/>
    </location>
</feature>
<feature type="domain" description="VWFA" evidence="3">
    <location>
        <begin position="441"/>
        <end position="606"/>
    </location>
</feature>
<dbReference type="Gene3D" id="3.40.50.880">
    <property type="match status" value="2"/>
</dbReference>
<dbReference type="SMART" id="SM00327">
    <property type="entry name" value="VWA"/>
    <property type="match status" value="2"/>
</dbReference>
<feature type="region of interest" description="Disordered" evidence="1">
    <location>
        <begin position="919"/>
        <end position="1016"/>
    </location>
</feature>
<dbReference type="SUPFAM" id="SSF52317">
    <property type="entry name" value="Class I glutamine amidotransferase-like"/>
    <property type="match status" value="1"/>
</dbReference>
<dbReference type="SUPFAM" id="SSF53300">
    <property type="entry name" value="vWA-like"/>
    <property type="match status" value="2"/>
</dbReference>
<dbReference type="KEGG" id="lpav:PLANPX_1443"/>
<dbReference type="InterPro" id="IPR002035">
    <property type="entry name" value="VWF_A"/>
</dbReference>
<reference evidence="5" key="1">
    <citation type="submission" date="2019-10" db="EMBL/GenBank/DDBJ databases">
        <title>Lacipirellula parvula gen. nov., sp. nov., representing a lineage of planctomycetes widespread in freshwater anoxic habitats, and description of the family Lacipirellulaceae.</title>
        <authorList>
            <person name="Dedysh S.N."/>
            <person name="Kulichevskaya I.S."/>
            <person name="Beletsky A.V."/>
            <person name="Rakitin A.L."/>
            <person name="Mardanov A.V."/>
            <person name="Ivanova A.A."/>
            <person name="Saltykova V.X."/>
            <person name="Rijpstra W.I.C."/>
            <person name="Sinninghe Damste J.S."/>
            <person name="Ravin N.V."/>
        </authorList>
    </citation>
    <scope>NUCLEOTIDE SEQUENCE [LARGE SCALE GENOMIC DNA]</scope>
    <source>
        <strain evidence="5">PX69</strain>
    </source>
</reference>
<dbReference type="PANTHER" id="PTHR37947:SF2">
    <property type="entry name" value="VON WILLEBRAND FACTOR TYPE A"/>
    <property type="match status" value="1"/>
</dbReference>
<dbReference type="InterPro" id="IPR010768">
    <property type="entry name" value="GATase1-like"/>
</dbReference>
<name>A0A5K7XAP5_9BACT</name>
<dbReference type="Pfam" id="PF00092">
    <property type="entry name" value="VWA"/>
    <property type="match status" value="1"/>
</dbReference>
<keyword evidence="2" id="KW-0812">Transmembrane</keyword>
<dbReference type="InterPro" id="IPR029062">
    <property type="entry name" value="Class_I_gatase-like"/>
</dbReference>
<dbReference type="EMBL" id="AP021861">
    <property type="protein sequence ID" value="BBO31831.1"/>
    <property type="molecule type" value="Genomic_DNA"/>
</dbReference>
<evidence type="ECO:0000313" key="5">
    <source>
        <dbReference type="Proteomes" id="UP000326837"/>
    </source>
</evidence>
<feature type="compositionally biased region" description="Basic and acidic residues" evidence="1">
    <location>
        <begin position="942"/>
        <end position="953"/>
    </location>
</feature>
<dbReference type="RefSeq" id="WP_172991904.1">
    <property type="nucleotide sequence ID" value="NZ_AP021861.1"/>
</dbReference>
<keyword evidence="2" id="KW-0472">Membrane</keyword>